<evidence type="ECO:0000313" key="2">
    <source>
        <dbReference type="Proteomes" id="UP001285441"/>
    </source>
</evidence>
<sequence>MDNQYRTSVEHARLHAIVWKRVQRQNVMDDPDVITSDLDDLTDTILKNIFDAEDEVLLLFLEYGVHPSSVSSAIFFWMVDMVLWNHWFLRSPPHQPYPWQEMMPVACIPEESSICQQYFEIWEDFHNGEWMFDIPMF</sequence>
<keyword evidence="2" id="KW-1185">Reference proteome</keyword>
<evidence type="ECO:0000313" key="1">
    <source>
        <dbReference type="EMBL" id="KAK3384812.1"/>
    </source>
</evidence>
<reference evidence="1" key="1">
    <citation type="journal article" date="2023" name="Mol. Phylogenet. Evol.">
        <title>Genome-scale phylogeny and comparative genomics of the fungal order Sordariales.</title>
        <authorList>
            <person name="Hensen N."/>
            <person name="Bonometti L."/>
            <person name="Westerberg I."/>
            <person name="Brannstrom I.O."/>
            <person name="Guillou S."/>
            <person name="Cros-Aarteil S."/>
            <person name="Calhoun S."/>
            <person name="Haridas S."/>
            <person name="Kuo A."/>
            <person name="Mondo S."/>
            <person name="Pangilinan J."/>
            <person name="Riley R."/>
            <person name="LaButti K."/>
            <person name="Andreopoulos B."/>
            <person name="Lipzen A."/>
            <person name="Chen C."/>
            <person name="Yan M."/>
            <person name="Daum C."/>
            <person name="Ng V."/>
            <person name="Clum A."/>
            <person name="Steindorff A."/>
            <person name="Ohm R.A."/>
            <person name="Martin F."/>
            <person name="Silar P."/>
            <person name="Natvig D.O."/>
            <person name="Lalanne C."/>
            <person name="Gautier V."/>
            <person name="Ament-Velasquez S.L."/>
            <person name="Kruys A."/>
            <person name="Hutchinson M.I."/>
            <person name="Powell A.J."/>
            <person name="Barry K."/>
            <person name="Miller A.N."/>
            <person name="Grigoriev I.V."/>
            <person name="Debuchy R."/>
            <person name="Gladieux P."/>
            <person name="Hiltunen Thoren M."/>
            <person name="Johannesson H."/>
        </authorList>
    </citation>
    <scope>NUCLEOTIDE SEQUENCE</scope>
    <source>
        <strain evidence="1">CBS 232.78</strain>
    </source>
</reference>
<dbReference type="Proteomes" id="UP001285441">
    <property type="component" value="Unassembled WGS sequence"/>
</dbReference>
<organism evidence="1 2">
    <name type="scientific">Podospora didyma</name>
    <dbReference type="NCBI Taxonomy" id="330526"/>
    <lineage>
        <taxon>Eukaryota</taxon>
        <taxon>Fungi</taxon>
        <taxon>Dikarya</taxon>
        <taxon>Ascomycota</taxon>
        <taxon>Pezizomycotina</taxon>
        <taxon>Sordariomycetes</taxon>
        <taxon>Sordariomycetidae</taxon>
        <taxon>Sordariales</taxon>
        <taxon>Podosporaceae</taxon>
        <taxon>Podospora</taxon>
    </lineage>
</organism>
<accession>A0AAE0NNI3</accession>
<comment type="caution">
    <text evidence="1">The sequence shown here is derived from an EMBL/GenBank/DDBJ whole genome shotgun (WGS) entry which is preliminary data.</text>
</comment>
<protein>
    <submittedName>
        <fullName evidence="1">Uncharacterized protein</fullName>
    </submittedName>
</protein>
<dbReference type="EMBL" id="JAULSW010000004">
    <property type="protein sequence ID" value="KAK3384812.1"/>
    <property type="molecule type" value="Genomic_DNA"/>
</dbReference>
<reference evidence="1" key="2">
    <citation type="submission" date="2023-06" db="EMBL/GenBank/DDBJ databases">
        <authorList>
            <consortium name="Lawrence Berkeley National Laboratory"/>
            <person name="Haridas S."/>
            <person name="Hensen N."/>
            <person name="Bonometti L."/>
            <person name="Westerberg I."/>
            <person name="Brannstrom I.O."/>
            <person name="Guillou S."/>
            <person name="Cros-Aarteil S."/>
            <person name="Calhoun S."/>
            <person name="Kuo A."/>
            <person name="Mondo S."/>
            <person name="Pangilinan J."/>
            <person name="Riley R."/>
            <person name="LaButti K."/>
            <person name="Andreopoulos B."/>
            <person name="Lipzen A."/>
            <person name="Chen C."/>
            <person name="Yanf M."/>
            <person name="Daum C."/>
            <person name="Ng V."/>
            <person name="Clum A."/>
            <person name="Steindorff A."/>
            <person name="Ohm R."/>
            <person name="Martin F."/>
            <person name="Silar P."/>
            <person name="Natvig D."/>
            <person name="Lalanne C."/>
            <person name="Gautier V."/>
            <person name="Ament-velasquez S.L."/>
            <person name="Kruys A."/>
            <person name="Hutchinson M.I."/>
            <person name="Powell A.J."/>
            <person name="Barry K."/>
            <person name="Miller A.N."/>
            <person name="Grigoriev I.V."/>
            <person name="Debuchy R."/>
            <person name="Gladieux P."/>
            <person name="Thoren M.H."/>
            <person name="Johannesson H."/>
        </authorList>
    </citation>
    <scope>NUCLEOTIDE SEQUENCE</scope>
    <source>
        <strain evidence="1">CBS 232.78</strain>
    </source>
</reference>
<dbReference type="AlphaFoldDB" id="A0AAE0NNI3"/>
<name>A0AAE0NNI3_9PEZI</name>
<proteinExistence type="predicted"/>
<gene>
    <name evidence="1" type="ORF">B0H63DRAFT_448917</name>
</gene>